<sequence>MIFAFCWFTSCFWVVFFGVQDVLGQTSLPGAIPLISRSAYVNYWLDNSNPGKINWPLTWNNITVGWTGYARVDGATYQWLGLSGVPTNFLSRDLTPTRTIEVHQAGPVQLVVTYLSPLEPGSLVNQSIPLGYVAVEVSSSDGEPHSVQLYSDITGQFVSPDLTDVIKWDTTQTDTLLAHRIYLQDEALHDFPEELDMAIDGVVYYGMAKSPNVSWTVAADVDARGQFSENGKLSGNIDQTFRAISDHTPVFAVAVDLGSITQTQNPVAWTLGLVRQPVVRYSSDQIREERSPYYQSQYNNASQMVDAFANNYGSALASSIALDSNLTNAASSISPEYVDLVSLATRQAFGPVDITIKRNADSVWDTTNLLAFMKDIGSSRQISSVETIYAAFPAYLYFGSQFTGALLEPLMQTQIRYGTDPYALADLGPSYPNAYGGDIDNESVAVDNTAAMVLMNYAYASFSGNGTLILGYYNLLKQYSDYLVDHTYMPPGFIDGSIRFKPYNVNLALKGIIAIRSMAKISEAVQKADDASHYESMASGMATRWRNMSLSSDHLTSSYNESGSWGLVYNLYMDRLLGTKVVDDDIYAIQDTYYAKLAASAPPYGLPIDSNAPLLTKSHWTMFTAAACINNATRDLLINMVHTAAGFNANFTPLASTYNPTNLSQPITGQASPALGAVYAPLALLLTPQQIILPLNVSPIPIDKPPMPSPVSGVKYLSGGAIAGIIVGSVFGVIILIAMWWVWRYKAAMNQAAVQSTHNNAEPGPHHAPKMASARRSILHPSLQFEHFEPPNDTDATATDPFNDAEAVHAQPFAPTNPHRPQTPHALYSDSDLLPAGAGNAFYHEEASRLRKVPSRASGSIRGPTPATFS</sequence>
<dbReference type="Proteomes" id="UP000308600">
    <property type="component" value="Unassembled WGS sequence"/>
</dbReference>
<evidence type="ECO:0000313" key="1">
    <source>
        <dbReference type="EMBL" id="TFK71714.1"/>
    </source>
</evidence>
<reference evidence="1 2" key="1">
    <citation type="journal article" date="2019" name="Nat. Ecol. Evol.">
        <title>Megaphylogeny resolves global patterns of mushroom evolution.</title>
        <authorList>
            <person name="Varga T."/>
            <person name="Krizsan K."/>
            <person name="Foldi C."/>
            <person name="Dima B."/>
            <person name="Sanchez-Garcia M."/>
            <person name="Sanchez-Ramirez S."/>
            <person name="Szollosi G.J."/>
            <person name="Szarkandi J.G."/>
            <person name="Papp V."/>
            <person name="Albert L."/>
            <person name="Andreopoulos W."/>
            <person name="Angelini C."/>
            <person name="Antonin V."/>
            <person name="Barry K.W."/>
            <person name="Bougher N.L."/>
            <person name="Buchanan P."/>
            <person name="Buyck B."/>
            <person name="Bense V."/>
            <person name="Catcheside P."/>
            <person name="Chovatia M."/>
            <person name="Cooper J."/>
            <person name="Damon W."/>
            <person name="Desjardin D."/>
            <person name="Finy P."/>
            <person name="Geml J."/>
            <person name="Haridas S."/>
            <person name="Hughes K."/>
            <person name="Justo A."/>
            <person name="Karasinski D."/>
            <person name="Kautmanova I."/>
            <person name="Kiss B."/>
            <person name="Kocsube S."/>
            <person name="Kotiranta H."/>
            <person name="LaButti K.M."/>
            <person name="Lechner B.E."/>
            <person name="Liimatainen K."/>
            <person name="Lipzen A."/>
            <person name="Lukacs Z."/>
            <person name="Mihaltcheva S."/>
            <person name="Morgado L.N."/>
            <person name="Niskanen T."/>
            <person name="Noordeloos M.E."/>
            <person name="Ohm R.A."/>
            <person name="Ortiz-Santana B."/>
            <person name="Ovrebo C."/>
            <person name="Racz N."/>
            <person name="Riley R."/>
            <person name="Savchenko A."/>
            <person name="Shiryaev A."/>
            <person name="Soop K."/>
            <person name="Spirin V."/>
            <person name="Szebenyi C."/>
            <person name="Tomsovsky M."/>
            <person name="Tulloss R.E."/>
            <person name="Uehling J."/>
            <person name="Grigoriev I.V."/>
            <person name="Vagvolgyi C."/>
            <person name="Papp T."/>
            <person name="Martin F.M."/>
            <person name="Miettinen O."/>
            <person name="Hibbett D.S."/>
            <person name="Nagy L.G."/>
        </authorList>
    </citation>
    <scope>NUCLEOTIDE SEQUENCE [LARGE SCALE GENOMIC DNA]</scope>
    <source>
        <strain evidence="1 2">NL-1719</strain>
    </source>
</reference>
<dbReference type="EMBL" id="ML208294">
    <property type="protein sequence ID" value="TFK71714.1"/>
    <property type="molecule type" value="Genomic_DNA"/>
</dbReference>
<protein>
    <submittedName>
        <fullName evidence="1">DUF1793-domain-containing protein</fullName>
    </submittedName>
</protein>
<proteinExistence type="predicted"/>
<accession>A0ACD3B292</accession>
<organism evidence="1 2">
    <name type="scientific">Pluteus cervinus</name>
    <dbReference type="NCBI Taxonomy" id="181527"/>
    <lineage>
        <taxon>Eukaryota</taxon>
        <taxon>Fungi</taxon>
        <taxon>Dikarya</taxon>
        <taxon>Basidiomycota</taxon>
        <taxon>Agaricomycotina</taxon>
        <taxon>Agaricomycetes</taxon>
        <taxon>Agaricomycetidae</taxon>
        <taxon>Agaricales</taxon>
        <taxon>Pluteineae</taxon>
        <taxon>Pluteaceae</taxon>
        <taxon>Pluteus</taxon>
    </lineage>
</organism>
<gene>
    <name evidence="1" type="ORF">BDN72DRAFT_415719</name>
</gene>
<evidence type="ECO:0000313" key="2">
    <source>
        <dbReference type="Proteomes" id="UP000308600"/>
    </source>
</evidence>
<keyword evidence="2" id="KW-1185">Reference proteome</keyword>
<name>A0ACD3B292_9AGAR</name>